<feature type="compositionally biased region" description="Basic and acidic residues" evidence="1">
    <location>
        <begin position="109"/>
        <end position="124"/>
    </location>
</feature>
<dbReference type="Proteomes" id="UP000499080">
    <property type="component" value="Unassembled WGS sequence"/>
</dbReference>
<evidence type="ECO:0000313" key="2">
    <source>
        <dbReference type="EMBL" id="GBN78260.1"/>
    </source>
</evidence>
<protein>
    <submittedName>
        <fullName evidence="2">Uncharacterized protein</fullName>
    </submittedName>
</protein>
<feature type="region of interest" description="Disordered" evidence="1">
    <location>
        <begin position="85"/>
        <end position="124"/>
    </location>
</feature>
<organism evidence="2 3">
    <name type="scientific">Araneus ventricosus</name>
    <name type="common">Orbweaver spider</name>
    <name type="synonym">Epeira ventricosa</name>
    <dbReference type="NCBI Taxonomy" id="182803"/>
    <lineage>
        <taxon>Eukaryota</taxon>
        <taxon>Metazoa</taxon>
        <taxon>Ecdysozoa</taxon>
        <taxon>Arthropoda</taxon>
        <taxon>Chelicerata</taxon>
        <taxon>Arachnida</taxon>
        <taxon>Araneae</taxon>
        <taxon>Araneomorphae</taxon>
        <taxon>Entelegynae</taxon>
        <taxon>Araneoidea</taxon>
        <taxon>Araneidae</taxon>
        <taxon>Araneus</taxon>
    </lineage>
</organism>
<keyword evidence="3" id="KW-1185">Reference proteome</keyword>
<evidence type="ECO:0000256" key="1">
    <source>
        <dbReference type="SAM" id="MobiDB-lite"/>
    </source>
</evidence>
<gene>
    <name evidence="2" type="ORF">AVEN_132791_1</name>
</gene>
<accession>A0A4Y2RTF6</accession>
<dbReference type="EMBL" id="BGPR01018101">
    <property type="protein sequence ID" value="GBN78260.1"/>
    <property type="molecule type" value="Genomic_DNA"/>
</dbReference>
<proteinExistence type="predicted"/>
<reference evidence="2 3" key="1">
    <citation type="journal article" date="2019" name="Sci. Rep.">
        <title>Orb-weaving spider Araneus ventricosus genome elucidates the spidroin gene catalogue.</title>
        <authorList>
            <person name="Kono N."/>
            <person name="Nakamura H."/>
            <person name="Ohtoshi R."/>
            <person name="Moran D.A.P."/>
            <person name="Shinohara A."/>
            <person name="Yoshida Y."/>
            <person name="Fujiwara M."/>
            <person name="Mori M."/>
            <person name="Tomita M."/>
            <person name="Arakawa K."/>
        </authorList>
    </citation>
    <scope>NUCLEOTIDE SEQUENCE [LARGE SCALE GENOMIC DNA]</scope>
</reference>
<evidence type="ECO:0000313" key="3">
    <source>
        <dbReference type="Proteomes" id="UP000499080"/>
    </source>
</evidence>
<comment type="caution">
    <text evidence="2">The sequence shown here is derived from an EMBL/GenBank/DDBJ whole genome shotgun (WGS) entry which is preliminary data.</text>
</comment>
<name>A0A4Y2RTF6_ARAVE</name>
<sequence length="124" mass="14157">MSRFHLTPSDEEKISSLKTTGSKKRVQEPLLSSRVHDALPIKKKIHPFTKQDPKHESRNLCWVESTDALPMKKKFSLFKTIGFKQSSGTLHGSTRRSSDEENSVSLKTQDPETRVKETLLSRVH</sequence>
<dbReference type="AlphaFoldDB" id="A0A4Y2RTF6"/>
<feature type="region of interest" description="Disordered" evidence="1">
    <location>
        <begin position="1"/>
        <end position="26"/>
    </location>
</feature>